<keyword evidence="5" id="KW-1185">Reference proteome</keyword>
<dbReference type="InterPro" id="IPR010621">
    <property type="entry name" value="DUF1214"/>
</dbReference>
<evidence type="ECO:0000256" key="1">
    <source>
        <dbReference type="SAM" id="SignalP"/>
    </source>
</evidence>
<evidence type="ECO:0000313" key="5">
    <source>
        <dbReference type="Proteomes" id="UP000501534"/>
    </source>
</evidence>
<dbReference type="InterPro" id="IPR010679">
    <property type="entry name" value="DUF1254"/>
</dbReference>
<dbReference type="RefSeq" id="WP_212757001.1">
    <property type="nucleotide sequence ID" value="NZ_CP053069.1"/>
</dbReference>
<dbReference type="InterPro" id="IPR037049">
    <property type="entry name" value="DUF1214_C_sf"/>
</dbReference>
<evidence type="ECO:0000259" key="2">
    <source>
        <dbReference type="Pfam" id="PF06742"/>
    </source>
</evidence>
<dbReference type="Gene3D" id="2.60.120.600">
    <property type="entry name" value="Domain of unknown function DUF1214, C-terminal domain"/>
    <property type="match status" value="1"/>
</dbReference>
<feature type="chain" id="PRO_5026897687" description="Carboxylesterase" evidence="1">
    <location>
        <begin position="21"/>
        <end position="345"/>
    </location>
</feature>
<dbReference type="SUPFAM" id="SSF160935">
    <property type="entry name" value="VPA0735-like"/>
    <property type="match status" value="1"/>
</dbReference>
<dbReference type="KEGG" id="uru:DSM104443_01271"/>
<accession>A0A6M4GXA8</accession>
<dbReference type="Pfam" id="PF06742">
    <property type="entry name" value="DUF1214"/>
    <property type="match status" value="1"/>
</dbReference>
<dbReference type="Proteomes" id="UP000501534">
    <property type="component" value="Chromosome"/>
</dbReference>
<keyword evidence="1" id="KW-0732">Signal</keyword>
<organism evidence="4 5">
    <name type="scientific">Usitatibacter rugosus</name>
    <dbReference type="NCBI Taxonomy" id="2732067"/>
    <lineage>
        <taxon>Bacteria</taxon>
        <taxon>Pseudomonadati</taxon>
        <taxon>Pseudomonadota</taxon>
        <taxon>Betaproteobacteria</taxon>
        <taxon>Nitrosomonadales</taxon>
        <taxon>Usitatibacteraceae</taxon>
        <taxon>Usitatibacter</taxon>
    </lineage>
</organism>
<dbReference type="Gene3D" id="2.60.40.1610">
    <property type="entry name" value="Domain of unknown function DUF1254"/>
    <property type="match status" value="1"/>
</dbReference>
<feature type="domain" description="DUF1214" evidence="2">
    <location>
        <begin position="244"/>
        <end position="328"/>
    </location>
</feature>
<feature type="domain" description="DUF1254" evidence="3">
    <location>
        <begin position="59"/>
        <end position="113"/>
    </location>
</feature>
<sequence>MNARVATVVALAFAAIPTFAQEKKSLQAAAPVPVTIENFARAETDMYSAANAKDGAFGKLLHRREPASIDNQTVIRMNRDTLYSFGVFDLRAGPMTIEMPDAGKRFMSLMVIDEDHYVPGVYYGKGKRTLTEKDVGTRYVNLAIRTLVDPNDPADIKAVHALQDAIKITQKDPGKLELPNWDAVSQKKVRDALLVLGSTVQDYKGSFGTKANVDPVKHLIGTATGWGGNPDKDASYANITPAENDGKKVYRLTVKDVPVDGFWSISVYNEKGYFEKNALNSYSVNNITGKKAADGSMAIQFGGCDGKIPNCIPIMKGWNAAVRLYRPRAEILKNTWKFPEPVPVS</sequence>
<protein>
    <recommendedName>
        <fullName evidence="6">Carboxylesterase</fullName>
    </recommendedName>
</protein>
<dbReference type="AlphaFoldDB" id="A0A6M4GXA8"/>
<proteinExistence type="predicted"/>
<dbReference type="EMBL" id="CP053069">
    <property type="protein sequence ID" value="QJR10217.1"/>
    <property type="molecule type" value="Genomic_DNA"/>
</dbReference>
<name>A0A6M4GXA8_9PROT</name>
<reference evidence="4 5" key="1">
    <citation type="submission" date="2020-04" db="EMBL/GenBank/DDBJ databases">
        <title>Usitatibacter rugosus gen. nov., sp. nov. and Usitatibacter palustris sp. nov., novel members of Usitatibacteraceae fam. nov. within the order Nitrosomonadales isolated from soil.</title>
        <authorList>
            <person name="Huber K.J."/>
            <person name="Neumann-Schaal M."/>
            <person name="Geppert A."/>
            <person name="Luckner M."/>
            <person name="Wanner G."/>
            <person name="Overmann J."/>
        </authorList>
    </citation>
    <scope>NUCLEOTIDE SEQUENCE [LARGE SCALE GENOMIC DNA]</scope>
    <source>
        <strain evidence="4 5">0125_3</strain>
    </source>
</reference>
<dbReference type="PANTHER" id="PTHR36509:SF2">
    <property type="entry name" value="BLL3101 PROTEIN"/>
    <property type="match status" value="1"/>
</dbReference>
<gene>
    <name evidence="4" type="ORF">DSM104443_01271</name>
</gene>
<evidence type="ECO:0000313" key="4">
    <source>
        <dbReference type="EMBL" id="QJR10217.1"/>
    </source>
</evidence>
<evidence type="ECO:0008006" key="6">
    <source>
        <dbReference type="Google" id="ProtNLM"/>
    </source>
</evidence>
<evidence type="ECO:0000259" key="3">
    <source>
        <dbReference type="Pfam" id="PF06863"/>
    </source>
</evidence>
<dbReference type="Pfam" id="PF06863">
    <property type="entry name" value="DUF1254"/>
    <property type="match status" value="1"/>
</dbReference>
<dbReference type="PANTHER" id="PTHR36509">
    <property type="entry name" value="BLL3101 PROTEIN"/>
    <property type="match status" value="1"/>
</dbReference>
<feature type="signal peptide" evidence="1">
    <location>
        <begin position="1"/>
        <end position="20"/>
    </location>
</feature>
<dbReference type="InterPro" id="IPR037050">
    <property type="entry name" value="DUF1254_sf"/>
</dbReference>